<gene>
    <name evidence="1" type="ORF">pEaSNUABM5_00036</name>
</gene>
<name>A0A7T8EPA9_9CAUD</name>
<organism evidence="1 2">
    <name type="scientific">Erwinia phage pEa_SNUABM_5</name>
    <dbReference type="NCBI Taxonomy" id="2797313"/>
    <lineage>
        <taxon>Viruses</taxon>
        <taxon>Duplodnaviria</taxon>
        <taxon>Heunggongvirae</taxon>
        <taxon>Uroviricota</taxon>
        <taxon>Caudoviricetes</taxon>
        <taxon>Rivsvirus</taxon>
        <taxon>Rivsvirus SNUABM5</taxon>
    </lineage>
</organism>
<keyword evidence="2" id="KW-1185">Reference proteome</keyword>
<evidence type="ECO:0000313" key="1">
    <source>
        <dbReference type="EMBL" id="QQO90178.1"/>
    </source>
</evidence>
<reference evidence="1 2" key="1">
    <citation type="submission" date="2020-12" db="EMBL/GenBank/DDBJ databases">
        <title>Complete genome sequence of Erwinia phage pEa_SNUABM_5.</title>
        <authorList>
            <person name="Kim S.G."/>
            <person name="Lee S.B."/>
            <person name="Kwon J."/>
            <person name="Park S.C."/>
        </authorList>
    </citation>
    <scope>NUCLEOTIDE SEQUENCE [LARGE SCALE GENOMIC DNA]</scope>
</reference>
<protein>
    <submittedName>
        <fullName evidence="1">Uncharacterized protein</fullName>
    </submittedName>
</protein>
<evidence type="ECO:0000313" key="2">
    <source>
        <dbReference type="Proteomes" id="UP000596123"/>
    </source>
</evidence>
<accession>A0A7T8EPA9</accession>
<dbReference type="Proteomes" id="UP000596123">
    <property type="component" value="Segment"/>
</dbReference>
<dbReference type="EMBL" id="MW366843">
    <property type="protein sequence ID" value="QQO90178.1"/>
    <property type="molecule type" value="Genomic_DNA"/>
</dbReference>
<proteinExistence type="predicted"/>
<sequence>MSIVDRATSIAMATVRGIQSKALELERRVSFEGEGVRVRCQGIYGDGTYKWRDICQMAMIAAVLDREITIEMKGDTINPIITGQELRAEDVFLAVNTQIFNFLSQQPPIASHVAMCRRANNNINDPEKMFAEILNLYTDGTYHGTSYPRDAFMYFYYSGQMVFQLYGVMDTFRVGIRDDYDRQYVADRYEILERVSQEFLRVPETAIGKSV</sequence>